<gene>
    <name evidence="1" type="ORF">BHQ21_10705</name>
</gene>
<name>A0A1E3SXG1_9MYCO</name>
<evidence type="ECO:0000313" key="1">
    <source>
        <dbReference type="EMBL" id="ODR06855.1"/>
    </source>
</evidence>
<protein>
    <submittedName>
        <fullName evidence="1">Uncharacterized protein</fullName>
    </submittedName>
</protein>
<evidence type="ECO:0000313" key="2">
    <source>
        <dbReference type="Proteomes" id="UP000094224"/>
    </source>
</evidence>
<reference evidence="2" key="1">
    <citation type="submission" date="2016-09" db="EMBL/GenBank/DDBJ databases">
        <authorList>
            <person name="Greninger A.L."/>
            <person name="Jerome K.R."/>
            <person name="Mcnair B."/>
            <person name="Wallis C."/>
            <person name="Fang F."/>
        </authorList>
    </citation>
    <scope>NUCLEOTIDE SEQUENCE [LARGE SCALE GENOMIC DNA]</scope>
    <source>
        <strain evidence="2">BC1_M4</strain>
    </source>
</reference>
<sequence length="69" mass="8074">MQIYEHLFGSRQNLRRTNWAVGGLALWAVAHYQTWLALEDEVRLLPVALAFPTRDFGADMLQNVLYCWH</sequence>
<accession>A0A1E3SXG1</accession>
<dbReference type="EMBL" id="MIHC01000015">
    <property type="protein sequence ID" value="ODR06855.1"/>
    <property type="molecule type" value="Genomic_DNA"/>
</dbReference>
<comment type="caution">
    <text evidence="1">The sequence shown here is derived from an EMBL/GenBank/DDBJ whole genome shotgun (WGS) entry which is preliminary data.</text>
</comment>
<proteinExistence type="predicted"/>
<dbReference type="Proteomes" id="UP000094224">
    <property type="component" value="Unassembled WGS sequence"/>
</dbReference>
<organism evidence="1 2">
    <name type="scientific">Mycobacterium sherrisii</name>
    <dbReference type="NCBI Taxonomy" id="243061"/>
    <lineage>
        <taxon>Bacteria</taxon>
        <taxon>Bacillati</taxon>
        <taxon>Actinomycetota</taxon>
        <taxon>Actinomycetes</taxon>
        <taxon>Mycobacteriales</taxon>
        <taxon>Mycobacteriaceae</taxon>
        <taxon>Mycobacterium</taxon>
        <taxon>Mycobacterium simiae complex</taxon>
    </lineage>
</organism>
<keyword evidence="2" id="KW-1185">Reference proteome</keyword>
<dbReference type="AlphaFoldDB" id="A0A1E3SXG1"/>